<keyword evidence="2" id="KW-1185">Reference proteome</keyword>
<organism evidence="1 2">
    <name type="scientific">Irpex rosettiformis</name>
    <dbReference type="NCBI Taxonomy" id="378272"/>
    <lineage>
        <taxon>Eukaryota</taxon>
        <taxon>Fungi</taxon>
        <taxon>Dikarya</taxon>
        <taxon>Basidiomycota</taxon>
        <taxon>Agaricomycotina</taxon>
        <taxon>Agaricomycetes</taxon>
        <taxon>Polyporales</taxon>
        <taxon>Irpicaceae</taxon>
        <taxon>Irpex</taxon>
    </lineage>
</organism>
<name>A0ACB8U818_9APHY</name>
<reference evidence="1" key="1">
    <citation type="journal article" date="2021" name="Environ. Microbiol.">
        <title>Gene family expansions and transcriptome signatures uncover fungal adaptations to wood decay.</title>
        <authorList>
            <person name="Hage H."/>
            <person name="Miyauchi S."/>
            <person name="Viragh M."/>
            <person name="Drula E."/>
            <person name="Min B."/>
            <person name="Chaduli D."/>
            <person name="Navarro D."/>
            <person name="Favel A."/>
            <person name="Norest M."/>
            <person name="Lesage-Meessen L."/>
            <person name="Balint B."/>
            <person name="Merenyi Z."/>
            <person name="de Eugenio L."/>
            <person name="Morin E."/>
            <person name="Martinez A.T."/>
            <person name="Baldrian P."/>
            <person name="Stursova M."/>
            <person name="Martinez M.J."/>
            <person name="Novotny C."/>
            <person name="Magnuson J.K."/>
            <person name="Spatafora J.W."/>
            <person name="Maurice S."/>
            <person name="Pangilinan J."/>
            <person name="Andreopoulos W."/>
            <person name="LaButti K."/>
            <person name="Hundley H."/>
            <person name="Na H."/>
            <person name="Kuo A."/>
            <person name="Barry K."/>
            <person name="Lipzen A."/>
            <person name="Henrissat B."/>
            <person name="Riley R."/>
            <person name="Ahrendt S."/>
            <person name="Nagy L.G."/>
            <person name="Grigoriev I.V."/>
            <person name="Martin F."/>
            <person name="Rosso M.N."/>
        </authorList>
    </citation>
    <scope>NUCLEOTIDE SEQUENCE</scope>
    <source>
        <strain evidence="1">CBS 384.51</strain>
    </source>
</reference>
<gene>
    <name evidence="1" type="ORF">BDY19DRAFT_935666</name>
</gene>
<accession>A0ACB8U818</accession>
<evidence type="ECO:0000313" key="1">
    <source>
        <dbReference type="EMBL" id="KAI0090527.1"/>
    </source>
</evidence>
<sequence>MTVIKLSAGETARRFNVHKSIENFPSQLNKQEEDAVRVVLEYMEIAYSPTNNKGAISVAHLCVPSGNTFLAPSTFPEARTAEEYADSHAKVMSALSDLHIVQFDVVVAKENFVSLRYTATGSHNGGPHNGIQPTGRRAQWTAAGNFIVDEETGKIKHWWKDWDKMQMWKQLGWVKPDNDKVEFV</sequence>
<protein>
    <submittedName>
        <fullName evidence="1">Uncharacterized protein</fullName>
    </submittedName>
</protein>
<dbReference type="Proteomes" id="UP001055072">
    <property type="component" value="Unassembled WGS sequence"/>
</dbReference>
<proteinExistence type="predicted"/>
<evidence type="ECO:0000313" key="2">
    <source>
        <dbReference type="Proteomes" id="UP001055072"/>
    </source>
</evidence>
<dbReference type="EMBL" id="MU274907">
    <property type="protein sequence ID" value="KAI0090527.1"/>
    <property type="molecule type" value="Genomic_DNA"/>
</dbReference>
<comment type="caution">
    <text evidence="1">The sequence shown here is derived from an EMBL/GenBank/DDBJ whole genome shotgun (WGS) entry which is preliminary data.</text>
</comment>